<dbReference type="EMBL" id="VIGI01000012">
    <property type="protein sequence ID" value="KAB8293278.1"/>
    <property type="molecule type" value="Genomic_DNA"/>
</dbReference>
<evidence type="ECO:0000313" key="1">
    <source>
        <dbReference type="EMBL" id="KAB8293278.1"/>
    </source>
</evidence>
<evidence type="ECO:0000313" key="2">
    <source>
        <dbReference type="Proteomes" id="UP000326757"/>
    </source>
</evidence>
<keyword evidence="2" id="KW-1185">Reference proteome</keyword>
<gene>
    <name evidence="1" type="ORF">EYC80_007608</name>
</gene>
<dbReference type="Proteomes" id="UP000326757">
    <property type="component" value="Unassembled WGS sequence"/>
</dbReference>
<proteinExistence type="predicted"/>
<accession>A0A5N6JWG2</accession>
<comment type="caution">
    <text evidence="1">The sequence shown here is derived from an EMBL/GenBank/DDBJ whole genome shotgun (WGS) entry which is preliminary data.</text>
</comment>
<sequence>MLYPSSIYNLEIDWVSHSIPFHSIPFHSIPFRAIHTIVIYLSIHPSIRTSSLTPTPTPTLSLTLTLTLHLQPISQSNQSICKLEYYLQSTPLDTPIDLLRFMFQLSSPFPLLLPSPSPPHTIFTHQEDS</sequence>
<protein>
    <submittedName>
        <fullName evidence="1">Uncharacterized protein</fullName>
    </submittedName>
</protein>
<dbReference type="AlphaFoldDB" id="A0A5N6JWG2"/>
<reference evidence="1 2" key="1">
    <citation type="submission" date="2019-06" db="EMBL/GenBank/DDBJ databases">
        <title>Genome Sequence of the Brown Rot Fungal Pathogen Monilinia laxa.</title>
        <authorList>
            <person name="De Miccolis Angelini R.M."/>
            <person name="Landi L."/>
            <person name="Abate D."/>
            <person name="Pollastro S."/>
            <person name="Romanazzi G."/>
            <person name="Faretra F."/>
        </authorList>
    </citation>
    <scope>NUCLEOTIDE SEQUENCE [LARGE SCALE GENOMIC DNA]</scope>
    <source>
        <strain evidence="1 2">Mlax316</strain>
    </source>
</reference>
<organism evidence="1 2">
    <name type="scientific">Monilinia laxa</name>
    <name type="common">Brown rot fungus</name>
    <name type="synonym">Sclerotinia laxa</name>
    <dbReference type="NCBI Taxonomy" id="61186"/>
    <lineage>
        <taxon>Eukaryota</taxon>
        <taxon>Fungi</taxon>
        <taxon>Dikarya</taxon>
        <taxon>Ascomycota</taxon>
        <taxon>Pezizomycotina</taxon>
        <taxon>Leotiomycetes</taxon>
        <taxon>Helotiales</taxon>
        <taxon>Sclerotiniaceae</taxon>
        <taxon>Monilinia</taxon>
    </lineage>
</organism>
<name>A0A5N6JWG2_MONLA</name>